<feature type="chain" id="PRO_5046938461" evidence="1">
    <location>
        <begin position="23"/>
        <end position="170"/>
    </location>
</feature>
<name>A0ABS8HX92_9FIRM</name>
<dbReference type="EMBL" id="JAJHJB010000040">
    <property type="protein sequence ID" value="MCC5467778.1"/>
    <property type="molecule type" value="Genomic_DNA"/>
</dbReference>
<gene>
    <name evidence="2" type="ORF">LMF89_20800</name>
</gene>
<evidence type="ECO:0000313" key="3">
    <source>
        <dbReference type="Proteomes" id="UP001165492"/>
    </source>
</evidence>
<keyword evidence="3" id="KW-1185">Reference proteome</keyword>
<proteinExistence type="predicted"/>
<dbReference type="RefSeq" id="WP_229536725.1">
    <property type="nucleotide sequence ID" value="NZ_JAJHJB010000040.1"/>
</dbReference>
<keyword evidence="1" id="KW-0732">Signal</keyword>
<feature type="signal peptide" evidence="1">
    <location>
        <begin position="1"/>
        <end position="22"/>
    </location>
</feature>
<comment type="caution">
    <text evidence="2">The sequence shown here is derived from an EMBL/GenBank/DDBJ whole genome shotgun (WGS) entry which is preliminary data.</text>
</comment>
<organism evidence="2 3">
    <name type="scientific">Pelosinus baikalensis</name>
    <dbReference type="NCBI Taxonomy" id="2892015"/>
    <lineage>
        <taxon>Bacteria</taxon>
        <taxon>Bacillati</taxon>
        <taxon>Bacillota</taxon>
        <taxon>Negativicutes</taxon>
        <taxon>Selenomonadales</taxon>
        <taxon>Sporomusaceae</taxon>
        <taxon>Pelosinus</taxon>
    </lineage>
</organism>
<sequence>MLKKSILFFLIIFLLNVSLCLASPDDNAMIAVALYVDTSGYYVPGTDFLTKALNEVIRFKINALFLGSEVQSGNAVLRDLTRSGITNTASATPDLLSTYASAAHVNYVMLFTIHPLDVSLDLKAFSSATNSCIVDKSLTKPDGTEALSVLDTFSSMIGEQITQIFQTIHS</sequence>
<reference evidence="2" key="1">
    <citation type="submission" date="2021-11" db="EMBL/GenBank/DDBJ databases">
        <title>Description of a new species Pelosinus isolated from the bottom sediments of Lake Baikal.</title>
        <authorList>
            <person name="Zakharyuk A."/>
        </authorList>
    </citation>
    <scope>NUCLEOTIDE SEQUENCE</scope>
    <source>
        <strain evidence="2">Bkl1</strain>
    </source>
</reference>
<accession>A0ABS8HX92</accession>
<dbReference type="Proteomes" id="UP001165492">
    <property type="component" value="Unassembled WGS sequence"/>
</dbReference>
<evidence type="ECO:0000313" key="2">
    <source>
        <dbReference type="EMBL" id="MCC5467778.1"/>
    </source>
</evidence>
<evidence type="ECO:0000256" key="1">
    <source>
        <dbReference type="SAM" id="SignalP"/>
    </source>
</evidence>
<protein>
    <submittedName>
        <fullName evidence="2">Uncharacterized protein</fullName>
    </submittedName>
</protein>